<reference evidence="2 3" key="1">
    <citation type="submission" date="2019-04" db="EMBL/GenBank/DDBJ databases">
        <title>Flavobacterium sp. nov. isolated from construction timber.</title>
        <authorList>
            <person name="Lin S.-Y."/>
            <person name="Chang C.-T."/>
            <person name="Young C.-C."/>
        </authorList>
    </citation>
    <scope>NUCLEOTIDE SEQUENCE [LARGE SCALE GENOMIC DNA]</scope>
    <source>
        <strain evidence="2 3">CC-CTC003</strain>
    </source>
</reference>
<dbReference type="Proteomes" id="UP000307507">
    <property type="component" value="Unassembled WGS sequence"/>
</dbReference>
<dbReference type="RefSeq" id="WP_136402168.1">
    <property type="nucleotide sequence ID" value="NZ_SSNZ01000002.1"/>
</dbReference>
<evidence type="ECO:0000313" key="3">
    <source>
        <dbReference type="Proteomes" id="UP000307507"/>
    </source>
</evidence>
<dbReference type="SUPFAM" id="SSF49464">
    <property type="entry name" value="Carboxypeptidase regulatory domain-like"/>
    <property type="match status" value="1"/>
</dbReference>
<evidence type="ECO:0008006" key="4">
    <source>
        <dbReference type="Google" id="ProtNLM"/>
    </source>
</evidence>
<keyword evidence="1" id="KW-0732">Signal</keyword>
<proteinExistence type="predicted"/>
<dbReference type="OrthoDB" id="1427655at2"/>
<feature type="chain" id="PRO_5020689552" description="CarboxypepD_reg-like domain-containing protein" evidence="1">
    <location>
        <begin position="19"/>
        <end position="248"/>
    </location>
</feature>
<dbReference type="AlphaFoldDB" id="A0A4S3ZZ12"/>
<accession>A0A4S3ZZ12</accession>
<comment type="caution">
    <text evidence="2">The sequence shown here is derived from an EMBL/GenBank/DDBJ whole genome shotgun (WGS) entry which is preliminary data.</text>
</comment>
<dbReference type="InterPro" id="IPR008969">
    <property type="entry name" value="CarboxyPept-like_regulatory"/>
</dbReference>
<dbReference type="EMBL" id="SSNZ01000002">
    <property type="protein sequence ID" value="THF51181.1"/>
    <property type="molecule type" value="Genomic_DNA"/>
</dbReference>
<organism evidence="2 3">
    <name type="scientific">Flavobacterium supellecticarium</name>
    <dbReference type="NCBI Taxonomy" id="2565924"/>
    <lineage>
        <taxon>Bacteria</taxon>
        <taxon>Pseudomonadati</taxon>
        <taxon>Bacteroidota</taxon>
        <taxon>Flavobacteriia</taxon>
        <taxon>Flavobacteriales</taxon>
        <taxon>Flavobacteriaceae</taxon>
        <taxon>Flavobacterium</taxon>
    </lineage>
</organism>
<name>A0A4S3ZZ12_9FLAO</name>
<feature type="signal peptide" evidence="1">
    <location>
        <begin position="1"/>
        <end position="18"/>
    </location>
</feature>
<sequence>MKQKLLLFLLICTTLLSAQNEKPLKGKLITETNGDVEGISIINLTTEKQVLSRKDGSFAITAAVGDVIQFSSIQYEEKKITVKEIDFEDGELLLKMVAKVNRLSEVYIEKSGITSEKLGIVPMGQKQYTAAERKLKTAGDFKPIQLLNILGGGVSVDAIVNKISGKTAQLKKELVVERREMLMDRLKGWFQEPFVTDELKIPQEHVDGFWLYAMDDAGFNKAVNEKNKTLATFLLTELAVKYKKLISE</sequence>
<keyword evidence="3" id="KW-1185">Reference proteome</keyword>
<gene>
    <name evidence="2" type="ORF">E6C50_05260</name>
</gene>
<protein>
    <recommendedName>
        <fullName evidence="4">CarboxypepD_reg-like domain-containing protein</fullName>
    </recommendedName>
</protein>
<evidence type="ECO:0000313" key="2">
    <source>
        <dbReference type="EMBL" id="THF51181.1"/>
    </source>
</evidence>
<evidence type="ECO:0000256" key="1">
    <source>
        <dbReference type="SAM" id="SignalP"/>
    </source>
</evidence>